<evidence type="ECO:0000313" key="1">
    <source>
        <dbReference type="EMBL" id="MBB4000595.1"/>
    </source>
</evidence>
<dbReference type="EMBL" id="JACIEK010000023">
    <property type="protein sequence ID" value="MBB4000595.1"/>
    <property type="molecule type" value="Genomic_DNA"/>
</dbReference>
<accession>A0A7W6H8J7</accession>
<name>A0A7W6H8J7_9HYPH</name>
<dbReference type="Proteomes" id="UP000542776">
    <property type="component" value="Unassembled WGS sequence"/>
</dbReference>
<reference evidence="1 2" key="1">
    <citation type="submission" date="2020-08" db="EMBL/GenBank/DDBJ databases">
        <title>Genomic Encyclopedia of Type Strains, Phase IV (KMG-IV): sequencing the most valuable type-strain genomes for metagenomic binning, comparative biology and taxonomic classification.</title>
        <authorList>
            <person name="Goeker M."/>
        </authorList>
    </citation>
    <scope>NUCLEOTIDE SEQUENCE [LARGE SCALE GENOMIC DNA]</scope>
    <source>
        <strain evidence="1 2">DSM 102238</strain>
    </source>
</reference>
<dbReference type="AlphaFoldDB" id="A0A7W6H8J7"/>
<comment type="caution">
    <text evidence="1">The sequence shown here is derived from an EMBL/GenBank/DDBJ whole genome shotgun (WGS) entry which is preliminary data.</text>
</comment>
<organism evidence="1 2">
    <name type="scientific">Aureimonas pseudogalii</name>
    <dbReference type="NCBI Taxonomy" id="1744844"/>
    <lineage>
        <taxon>Bacteria</taxon>
        <taxon>Pseudomonadati</taxon>
        <taxon>Pseudomonadota</taxon>
        <taxon>Alphaproteobacteria</taxon>
        <taxon>Hyphomicrobiales</taxon>
        <taxon>Aurantimonadaceae</taxon>
        <taxon>Aureimonas</taxon>
    </lineage>
</organism>
<protein>
    <submittedName>
        <fullName evidence="1">Uncharacterized protein</fullName>
    </submittedName>
</protein>
<proteinExistence type="predicted"/>
<sequence length="29" mass="3316">MTTPSAALCLKRAFDTTMRQFQSVKLRVD</sequence>
<evidence type="ECO:0000313" key="2">
    <source>
        <dbReference type="Proteomes" id="UP000542776"/>
    </source>
</evidence>
<gene>
    <name evidence="1" type="ORF">GGR04_004473</name>
</gene>
<keyword evidence="2" id="KW-1185">Reference proteome</keyword>